<evidence type="ECO:0000259" key="11">
    <source>
        <dbReference type="Pfam" id="PF23113"/>
    </source>
</evidence>
<keyword evidence="6 10" id="KW-0812">Transmembrane</keyword>
<evidence type="ECO:0000313" key="13">
    <source>
        <dbReference type="Proteomes" id="UP000007264"/>
    </source>
</evidence>
<dbReference type="Proteomes" id="UP000007264">
    <property type="component" value="Unassembled WGS sequence"/>
</dbReference>
<comment type="catalytic activity">
    <reaction evidence="1">
        <text>S-ubiquitinyl-[E2 ubiquitin-conjugating enzyme]-L-cysteine + [acceptor protein]-L-lysine = [E2 ubiquitin-conjugating enzyme]-L-cysteine + N(6)-ubiquitinyl-[acceptor protein]-L-lysine.</text>
        <dbReference type="EC" id="2.3.2.27"/>
    </reaction>
</comment>
<dbReference type="GeneID" id="17038296"/>
<dbReference type="PANTHER" id="PTHR13145">
    <property type="entry name" value="SSM4 PROTEIN"/>
    <property type="match status" value="1"/>
</dbReference>
<dbReference type="KEGG" id="csl:COCSUDRAFT_48684"/>
<feature type="transmembrane region" description="Helical" evidence="10">
    <location>
        <begin position="440"/>
        <end position="462"/>
    </location>
</feature>
<sequence length="834" mass="88902">MVFVLFLVFSVLVKLIICFGTVLVPSTFLWLDIVWGASTQLLFGIVGILNGAATIAQRFEPVLILADCIQGLVISCCLICAVLFFSAAWDYMLQYWVALAPTLVPPIEAEEPVPDAQEAGVPTAEAPPPQIAAEAAPAAAAPAAAPVGDDFREVDFDALLGLQGPLIGLFENAAMIVLLAATMLFAAFLLPFTVGRLALSALANLQPDQAASVLNALANDPARLHSAGAAAPAGNATGGVVLPEDFTGVEMSGVAGAIMVFEQVIKELEVHLAQPTITDWAVLVAGYVVVGGLALAGLWTYLAWKVVRSGRRGRGIAWAKHALALAGRQFRAYLIRVGFAAKVVSILLTELALLPIAHGYFLHMCAWPLVHHRPAISFGLSFVLLHWLLGMGFLMATASFLSIARGVLRPGALPFLRDPYDMDNEEPFGQLMTAPLREQMARAAGAFAVMACLAVACIHVPIRAASFLAPPLFPLRLKLVDALAELPADLLLFHVCLPLTLPHLHLRRAVRQALSWWLRRAAWLLDLERYLLRPQPGQPAAQQAPPRLLGAANGGGNSVDVNMRGEEADEADGLEGRLLALLGLLIVTAIATVTAGIMLPLLTGRQLLTLLNVPLRHDMYVIAAGCYSLWAACRVLAWLRRVTSSSSLAGVVRKLGKGLWVGACGAALLVTALGVLPLMAGLLCDLVLAPFRVPPRAMPALLLQQDWALGLIGLKFAHHMVAGIPNGRHGLLGRPLRDTFAQLVAPPLQATAALLAVPYLLTRGLLPLTGLPAAALHVCWTWAYFVEVVGLLVAVGVRCAALKVQQLRRSIHEERYLVGRQLNNLIPAGAPAES</sequence>
<evidence type="ECO:0000256" key="7">
    <source>
        <dbReference type="ARBA" id="ARBA00022786"/>
    </source>
</evidence>
<keyword evidence="9 10" id="KW-0472">Membrane</keyword>
<dbReference type="PANTHER" id="PTHR13145:SF0">
    <property type="entry name" value="E3 UBIQUITIN-PROTEIN LIGASE MARCHF6"/>
    <property type="match status" value="1"/>
</dbReference>
<dbReference type="GO" id="GO:0005789">
    <property type="term" value="C:endoplasmic reticulum membrane"/>
    <property type="evidence" value="ECO:0007669"/>
    <property type="project" value="TreeGrafter"/>
</dbReference>
<keyword evidence="5" id="KW-0808">Transferase</keyword>
<evidence type="ECO:0000256" key="10">
    <source>
        <dbReference type="SAM" id="Phobius"/>
    </source>
</evidence>
<dbReference type="GO" id="GO:0061630">
    <property type="term" value="F:ubiquitin protein ligase activity"/>
    <property type="evidence" value="ECO:0007669"/>
    <property type="project" value="UniProtKB-EC"/>
</dbReference>
<evidence type="ECO:0000256" key="2">
    <source>
        <dbReference type="ARBA" id="ARBA00004141"/>
    </source>
</evidence>
<keyword evidence="13" id="KW-1185">Reference proteome</keyword>
<evidence type="ECO:0000256" key="6">
    <source>
        <dbReference type="ARBA" id="ARBA00022692"/>
    </source>
</evidence>
<comment type="pathway">
    <text evidence="3">Protein modification; protein ubiquitination.</text>
</comment>
<feature type="transmembrane region" description="Helical" evidence="10">
    <location>
        <begin position="333"/>
        <end position="356"/>
    </location>
</feature>
<feature type="transmembrane region" description="Helical" evidence="10">
    <location>
        <begin position="578"/>
        <end position="599"/>
    </location>
</feature>
<feature type="transmembrane region" description="Helical" evidence="10">
    <location>
        <begin position="246"/>
        <end position="265"/>
    </location>
</feature>
<accession>I0YPK1</accession>
<dbReference type="Pfam" id="PF23113">
    <property type="entry name" value="MARCHF6_C"/>
    <property type="match status" value="1"/>
</dbReference>
<evidence type="ECO:0000313" key="12">
    <source>
        <dbReference type="EMBL" id="EIE20320.1"/>
    </source>
</evidence>
<feature type="transmembrane region" description="Helical" evidence="10">
    <location>
        <begin position="28"/>
        <end position="50"/>
    </location>
</feature>
<dbReference type="STRING" id="574566.I0YPK1"/>
<feature type="transmembrane region" description="Helical" evidence="10">
    <location>
        <begin position="619"/>
        <end position="639"/>
    </location>
</feature>
<evidence type="ECO:0000256" key="8">
    <source>
        <dbReference type="ARBA" id="ARBA00022989"/>
    </source>
</evidence>
<feature type="transmembrane region" description="Helical" evidence="10">
    <location>
        <begin position="781"/>
        <end position="801"/>
    </location>
</feature>
<dbReference type="GO" id="GO:0036503">
    <property type="term" value="P:ERAD pathway"/>
    <property type="evidence" value="ECO:0007669"/>
    <property type="project" value="TreeGrafter"/>
</dbReference>
<proteinExistence type="predicted"/>
<feature type="transmembrane region" description="Helical" evidence="10">
    <location>
        <begin position="376"/>
        <end position="401"/>
    </location>
</feature>
<evidence type="ECO:0000256" key="1">
    <source>
        <dbReference type="ARBA" id="ARBA00000900"/>
    </source>
</evidence>
<feature type="transmembrane region" description="Helical" evidence="10">
    <location>
        <begin position="482"/>
        <end position="501"/>
    </location>
</feature>
<keyword evidence="7" id="KW-0833">Ubl conjugation pathway</keyword>
<gene>
    <name evidence="12" type="ORF">COCSUDRAFT_48684</name>
</gene>
<evidence type="ECO:0000256" key="3">
    <source>
        <dbReference type="ARBA" id="ARBA00004906"/>
    </source>
</evidence>
<protein>
    <recommendedName>
        <fullName evidence="4">RING-type E3 ubiquitin transferase</fullName>
        <ecNumber evidence="4">2.3.2.27</ecNumber>
    </recommendedName>
</protein>
<dbReference type="EC" id="2.3.2.27" evidence="4"/>
<dbReference type="InterPro" id="IPR056521">
    <property type="entry name" value="MARCHF6-like_C"/>
</dbReference>
<feature type="domain" description="E3 ubiquitin-protein ligase MARCHF6-like C-terminal" evidence="11">
    <location>
        <begin position="654"/>
        <end position="811"/>
    </location>
</feature>
<dbReference type="EMBL" id="AGSI01000016">
    <property type="protein sequence ID" value="EIE20320.1"/>
    <property type="molecule type" value="Genomic_DNA"/>
</dbReference>
<evidence type="ECO:0000256" key="5">
    <source>
        <dbReference type="ARBA" id="ARBA00022679"/>
    </source>
</evidence>
<organism evidence="12 13">
    <name type="scientific">Coccomyxa subellipsoidea (strain C-169)</name>
    <name type="common">Green microalga</name>
    <dbReference type="NCBI Taxonomy" id="574566"/>
    <lineage>
        <taxon>Eukaryota</taxon>
        <taxon>Viridiplantae</taxon>
        <taxon>Chlorophyta</taxon>
        <taxon>core chlorophytes</taxon>
        <taxon>Trebouxiophyceae</taxon>
        <taxon>Trebouxiophyceae incertae sedis</taxon>
        <taxon>Coccomyxaceae</taxon>
        <taxon>Coccomyxa</taxon>
        <taxon>Coccomyxa subellipsoidea</taxon>
    </lineage>
</organism>
<feature type="transmembrane region" description="Helical" evidence="10">
    <location>
        <begin position="659"/>
        <end position="688"/>
    </location>
</feature>
<dbReference type="AlphaFoldDB" id="I0YPK1"/>
<comment type="subcellular location">
    <subcellularLocation>
        <location evidence="2">Membrane</location>
        <topology evidence="2">Multi-pass membrane protein</topology>
    </subcellularLocation>
</comment>
<evidence type="ECO:0000256" key="9">
    <source>
        <dbReference type="ARBA" id="ARBA00023136"/>
    </source>
</evidence>
<comment type="caution">
    <text evidence="12">The sequence shown here is derived from an EMBL/GenBank/DDBJ whole genome shotgun (WGS) entry which is preliminary data.</text>
</comment>
<dbReference type="eggNOG" id="KOG1609">
    <property type="taxonomic scope" value="Eukaryota"/>
</dbReference>
<feature type="transmembrane region" description="Helical" evidence="10">
    <location>
        <begin position="280"/>
        <end position="304"/>
    </location>
</feature>
<feature type="transmembrane region" description="Helical" evidence="10">
    <location>
        <begin position="173"/>
        <end position="194"/>
    </location>
</feature>
<feature type="transmembrane region" description="Helical" evidence="10">
    <location>
        <begin position="62"/>
        <end position="89"/>
    </location>
</feature>
<evidence type="ECO:0000256" key="4">
    <source>
        <dbReference type="ARBA" id="ARBA00012483"/>
    </source>
</evidence>
<reference evidence="12 13" key="1">
    <citation type="journal article" date="2012" name="Genome Biol.">
        <title>The genome of the polar eukaryotic microalga coccomyxa subellipsoidea reveals traits of cold adaptation.</title>
        <authorList>
            <person name="Blanc G."/>
            <person name="Agarkova I."/>
            <person name="Grimwood J."/>
            <person name="Kuo A."/>
            <person name="Brueggeman A."/>
            <person name="Dunigan D."/>
            <person name="Gurnon J."/>
            <person name="Ladunga I."/>
            <person name="Lindquist E."/>
            <person name="Lucas S."/>
            <person name="Pangilinan J."/>
            <person name="Proschold T."/>
            <person name="Salamov A."/>
            <person name="Schmutz J."/>
            <person name="Weeks D."/>
            <person name="Yamada T."/>
            <person name="Claverie J.M."/>
            <person name="Grigoriev I."/>
            <person name="Van Etten J."/>
            <person name="Lomsadze A."/>
            <person name="Borodovsky M."/>
        </authorList>
    </citation>
    <scope>NUCLEOTIDE SEQUENCE [LARGE SCALE GENOMIC DNA]</scope>
    <source>
        <strain evidence="12 13">C-169</strain>
    </source>
</reference>
<name>I0YPK1_COCSC</name>
<dbReference type="RefSeq" id="XP_005644864.1">
    <property type="nucleotide sequence ID" value="XM_005644807.1"/>
</dbReference>
<keyword evidence="8 10" id="KW-1133">Transmembrane helix</keyword>
<dbReference type="OrthoDB" id="568032at2759"/>